<gene>
    <name evidence="3" type="ORF">DCP75_13250</name>
</gene>
<keyword evidence="1" id="KW-0812">Transmembrane</keyword>
<feature type="transmembrane region" description="Helical" evidence="1">
    <location>
        <begin position="36"/>
        <end position="54"/>
    </location>
</feature>
<dbReference type="EMBL" id="DMND01000178">
    <property type="protein sequence ID" value="HAN28664.1"/>
    <property type="molecule type" value="Genomic_DNA"/>
</dbReference>
<feature type="transmembrane region" description="Helical" evidence="1">
    <location>
        <begin position="182"/>
        <end position="203"/>
    </location>
</feature>
<dbReference type="Pfam" id="PF01757">
    <property type="entry name" value="Acyl_transf_3"/>
    <property type="match status" value="1"/>
</dbReference>
<feature type="domain" description="Acyltransferase 3" evidence="2">
    <location>
        <begin position="33"/>
        <end position="240"/>
    </location>
</feature>
<sequence length="244" mass="26774">MLNSSGTTPSGATVTSTLDLAEGLRDRRRYLRELDCARGLAILLVFLFHAWGLSSLQLPSSPTPGLSLIAGGNTGVTLFFVLSGFLLSLPWLRHAADATQPKPLLAAYFKARALRIVPLYYIALLLTWLLTGNTATVARAALFQFVGFQAFPYSVVWWTLVTEVQFYLLLPVGMVLWTRGRWPRLLCIALLLAWAACYANLVLFGELASDKSFLLTKSVFARAPAFLVGIVTAAIWLRLLQAPA</sequence>
<dbReference type="PANTHER" id="PTHR23028">
    <property type="entry name" value="ACETYLTRANSFERASE"/>
    <property type="match status" value="1"/>
</dbReference>
<dbReference type="InterPro" id="IPR050879">
    <property type="entry name" value="Acyltransferase_3"/>
</dbReference>
<dbReference type="Proteomes" id="UP000259273">
    <property type="component" value="Unassembled WGS sequence"/>
</dbReference>
<dbReference type="PANTHER" id="PTHR23028:SF53">
    <property type="entry name" value="ACYL_TRANSF_3 DOMAIN-CONTAINING PROTEIN"/>
    <property type="match status" value="1"/>
</dbReference>
<accession>A0A3C1KQN8</accession>
<dbReference type="GO" id="GO:0000271">
    <property type="term" value="P:polysaccharide biosynthetic process"/>
    <property type="evidence" value="ECO:0007669"/>
    <property type="project" value="TreeGrafter"/>
</dbReference>
<keyword evidence="1" id="KW-1133">Transmembrane helix</keyword>
<dbReference type="GO" id="GO:0016747">
    <property type="term" value="F:acyltransferase activity, transferring groups other than amino-acyl groups"/>
    <property type="evidence" value="ECO:0007669"/>
    <property type="project" value="InterPro"/>
</dbReference>
<name>A0A3C1KQN8_9GAMM</name>
<dbReference type="GO" id="GO:0016020">
    <property type="term" value="C:membrane"/>
    <property type="evidence" value="ECO:0007669"/>
    <property type="project" value="TreeGrafter"/>
</dbReference>
<evidence type="ECO:0000259" key="2">
    <source>
        <dbReference type="Pfam" id="PF01757"/>
    </source>
</evidence>
<protein>
    <recommendedName>
        <fullName evidence="2">Acyltransferase 3 domain-containing protein</fullName>
    </recommendedName>
</protein>
<keyword evidence="1" id="KW-0472">Membrane</keyword>
<feature type="transmembrane region" description="Helical" evidence="1">
    <location>
        <begin position="150"/>
        <end position="170"/>
    </location>
</feature>
<feature type="non-terminal residue" evidence="3">
    <location>
        <position position="244"/>
    </location>
</feature>
<dbReference type="AlphaFoldDB" id="A0A3C1KQN8"/>
<dbReference type="InterPro" id="IPR002656">
    <property type="entry name" value="Acyl_transf_3_dom"/>
</dbReference>
<feature type="transmembrane region" description="Helical" evidence="1">
    <location>
        <begin position="66"/>
        <end position="92"/>
    </location>
</feature>
<organism evidence="3 4">
    <name type="scientific">Haliea salexigens</name>
    <dbReference type="NCBI Taxonomy" id="287487"/>
    <lineage>
        <taxon>Bacteria</taxon>
        <taxon>Pseudomonadati</taxon>
        <taxon>Pseudomonadota</taxon>
        <taxon>Gammaproteobacteria</taxon>
        <taxon>Cellvibrionales</taxon>
        <taxon>Halieaceae</taxon>
        <taxon>Haliea</taxon>
    </lineage>
</organism>
<feature type="transmembrane region" description="Helical" evidence="1">
    <location>
        <begin position="223"/>
        <end position="240"/>
    </location>
</feature>
<evidence type="ECO:0000313" key="4">
    <source>
        <dbReference type="Proteomes" id="UP000259273"/>
    </source>
</evidence>
<feature type="transmembrane region" description="Helical" evidence="1">
    <location>
        <begin position="113"/>
        <end position="130"/>
    </location>
</feature>
<comment type="caution">
    <text evidence="3">The sequence shown here is derived from an EMBL/GenBank/DDBJ whole genome shotgun (WGS) entry which is preliminary data.</text>
</comment>
<dbReference type="STRING" id="1121937.GCA_000423125_01805"/>
<reference evidence="3 4" key="1">
    <citation type="journal article" date="2018" name="Nat. Biotechnol.">
        <title>A standardized bacterial taxonomy based on genome phylogeny substantially revises the tree of life.</title>
        <authorList>
            <person name="Parks D.H."/>
            <person name="Chuvochina M."/>
            <person name="Waite D.W."/>
            <person name="Rinke C."/>
            <person name="Skarshewski A."/>
            <person name="Chaumeil P.A."/>
            <person name="Hugenholtz P."/>
        </authorList>
    </citation>
    <scope>NUCLEOTIDE SEQUENCE [LARGE SCALE GENOMIC DNA]</scope>
    <source>
        <strain evidence="3">UBA9158</strain>
    </source>
</reference>
<proteinExistence type="predicted"/>
<evidence type="ECO:0000313" key="3">
    <source>
        <dbReference type="EMBL" id="HAN28664.1"/>
    </source>
</evidence>
<evidence type="ECO:0000256" key="1">
    <source>
        <dbReference type="SAM" id="Phobius"/>
    </source>
</evidence>